<evidence type="ECO:0000313" key="3">
    <source>
        <dbReference type="EMBL" id="MPL79449.1"/>
    </source>
</evidence>
<feature type="transmembrane region" description="Helical" evidence="1">
    <location>
        <begin position="107"/>
        <end position="126"/>
    </location>
</feature>
<sequence>MKREVKTESLTKYLFDAPKWQVSLAVIILLGLAVDGIVFLFTGEMRGIGFAFSIPAVAALILTKPLVSATARQEFTWNRSGLLALAGQVFMLLWMVTGIFLGAGFAYVFGVGFILAIRLVVLAAVADYRFGRMYGPAAIQTFAGAVVGVWFFGPEFVIPAVVSIIVFTIGVISFLLLFDLPMKRTSGVGAMHFVNAFLAHLTNGSNDLEEYFHNISEYVSVPETTFFFRRAGKPDVWFVIPNLHPGPMAEIGGSNFPKVLHDTFADDAILLVSHGCASHDLNLISNRETKTISKAIQSTRGSVVYTNVASLPVRTKHGTVSILSQRFGDSLLMITTRSPEMTEDMDYSIGRIVMGESKGRYENVGFVDAHNCMTAVTNIIYPSTKTGNEFITGADEAMNLMLDVKMQPFSVGAAQVIPPFERSEGFADMGIIAMVTEVDGVKTAYILFDANNVHLGVREIIRNAVLGLGLDEVEILTTDSHVVNSVSGRNPIGDAVSPGEFIPYVSEAVLKAVDDLTPAEGGAATGICEEVEVFGPSRIVQLTSTVNAIVTNLLPLATLLLTTAFLLIMVVCMIVL</sequence>
<accession>A0A644UKT2</accession>
<keyword evidence="1" id="KW-0472">Membrane</keyword>
<reference evidence="3" key="1">
    <citation type="submission" date="2019-08" db="EMBL/GenBank/DDBJ databases">
        <authorList>
            <person name="Kucharzyk K."/>
            <person name="Murdoch R.W."/>
            <person name="Higgins S."/>
            <person name="Loffler F."/>
        </authorList>
    </citation>
    <scope>NUCLEOTIDE SEQUENCE</scope>
</reference>
<feature type="transmembrane region" description="Helical" evidence="1">
    <location>
        <begin position="133"/>
        <end position="152"/>
    </location>
</feature>
<evidence type="ECO:0000256" key="1">
    <source>
        <dbReference type="SAM" id="Phobius"/>
    </source>
</evidence>
<dbReference type="Pfam" id="PF09843">
    <property type="entry name" value="DUF2070"/>
    <property type="match status" value="1"/>
</dbReference>
<feature type="transmembrane region" description="Helical" evidence="1">
    <location>
        <begin position="47"/>
        <end position="69"/>
    </location>
</feature>
<evidence type="ECO:0000259" key="2">
    <source>
        <dbReference type="Pfam" id="PF09843"/>
    </source>
</evidence>
<feature type="transmembrane region" description="Helical" evidence="1">
    <location>
        <begin position="81"/>
        <end position="101"/>
    </location>
</feature>
<feature type="transmembrane region" description="Helical" evidence="1">
    <location>
        <begin position="20"/>
        <end position="41"/>
    </location>
</feature>
<dbReference type="AlphaFoldDB" id="A0A644UKT2"/>
<keyword evidence="1" id="KW-1133">Transmembrane helix</keyword>
<dbReference type="InterPro" id="IPR019204">
    <property type="entry name" value="DUF2070_membrane"/>
</dbReference>
<keyword evidence="1" id="KW-0812">Transmembrane</keyword>
<feature type="domain" description="DUF2070" evidence="2">
    <location>
        <begin position="8"/>
        <end position="567"/>
    </location>
</feature>
<organism evidence="3">
    <name type="scientific">bioreactor metagenome</name>
    <dbReference type="NCBI Taxonomy" id="1076179"/>
    <lineage>
        <taxon>unclassified sequences</taxon>
        <taxon>metagenomes</taxon>
        <taxon>ecological metagenomes</taxon>
    </lineage>
</organism>
<gene>
    <name evidence="3" type="ORF">SDC9_25327</name>
</gene>
<feature type="transmembrane region" description="Helical" evidence="1">
    <location>
        <begin position="158"/>
        <end position="178"/>
    </location>
</feature>
<comment type="caution">
    <text evidence="3">The sequence shown here is derived from an EMBL/GenBank/DDBJ whole genome shotgun (WGS) entry which is preliminary data.</text>
</comment>
<name>A0A644UKT2_9ZZZZ</name>
<proteinExistence type="predicted"/>
<dbReference type="EMBL" id="VSSQ01000127">
    <property type="protein sequence ID" value="MPL79449.1"/>
    <property type="molecule type" value="Genomic_DNA"/>
</dbReference>
<feature type="transmembrane region" description="Helical" evidence="1">
    <location>
        <begin position="553"/>
        <end position="575"/>
    </location>
</feature>
<protein>
    <recommendedName>
        <fullName evidence="2">DUF2070 domain-containing protein</fullName>
    </recommendedName>
</protein>